<organism evidence="1 2">
    <name type="scientific">Lishizhenia tianjinensis</name>
    <dbReference type="NCBI Taxonomy" id="477690"/>
    <lineage>
        <taxon>Bacteria</taxon>
        <taxon>Pseudomonadati</taxon>
        <taxon>Bacteroidota</taxon>
        <taxon>Flavobacteriia</taxon>
        <taxon>Flavobacteriales</taxon>
        <taxon>Crocinitomicaceae</taxon>
        <taxon>Lishizhenia</taxon>
    </lineage>
</organism>
<gene>
    <name evidence="1" type="ORF">SAMN05216474_2097</name>
</gene>
<evidence type="ECO:0000313" key="2">
    <source>
        <dbReference type="Proteomes" id="UP000236454"/>
    </source>
</evidence>
<dbReference type="RefSeq" id="WP_090249172.1">
    <property type="nucleotide sequence ID" value="NZ_FPAS01000003.1"/>
</dbReference>
<reference evidence="1 2" key="1">
    <citation type="submission" date="2016-10" db="EMBL/GenBank/DDBJ databases">
        <authorList>
            <person name="de Groot N.N."/>
        </authorList>
    </citation>
    <scope>NUCLEOTIDE SEQUENCE [LARGE SCALE GENOMIC DNA]</scope>
    <source>
        <strain evidence="1 2">CGMCC 1.7005</strain>
    </source>
</reference>
<accession>A0A1I7AHJ9</accession>
<dbReference type="PROSITE" id="PS51257">
    <property type="entry name" value="PROKAR_LIPOPROTEIN"/>
    <property type="match status" value="1"/>
</dbReference>
<name>A0A1I7AHJ9_9FLAO</name>
<proteinExistence type="predicted"/>
<dbReference type="OrthoDB" id="1467874at2"/>
<dbReference type="AlphaFoldDB" id="A0A1I7AHJ9"/>
<keyword evidence="2" id="KW-1185">Reference proteome</keyword>
<protein>
    <submittedName>
        <fullName evidence="1">Uncharacterized protein</fullName>
    </submittedName>
</protein>
<evidence type="ECO:0000313" key="1">
    <source>
        <dbReference type="EMBL" id="SFT74404.1"/>
    </source>
</evidence>
<sequence>MKSKLVALAFGAFVFASCSKTGCHECHYEDAQDQEVELGEYCDDDLEKLEKDGYTVDGTTHEVHCHGH</sequence>
<dbReference type="STRING" id="477690.SAMN05216474_2097"/>
<dbReference type="Proteomes" id="UP000236454">
    <property type="component" value="Unassembled WGS sequence"/>
</dbReference>
<dbReference type="EMBL" id="FPAS01000003">
    <property type="protein sequence ID" value="SFT74404.1"/>
    <property type="molecule type" value="Genomic_DNA"/>
</dbReference>